<dbReference type="Pfam" id="PF20151">
    <property type="entry name" value="DUF6533"/>
    <property type="match status" value="1"/>
</dbReference>
<feature type="domain" description="DUF6533" evidence="3">
    <location>
        <begin position="248"/>
        <end position="284"/>
    </location>
</feature>
<dbReference type="EMBL" id="KN840517">
    <property type="protein sequence ID" value="KIP06447.1"/>
    <property type="molecule type" value="Genomic_DNA"/>
</dbReference>
<feature type="signal peptide" evidence="2">
    <location>
        <begin position="1"/>
        <end position="19"/>
    </location>
</feature>
<proteinExistence type="predicted"/>
<protein>
    <recommendedName>
        <fullName evidence="3">DUF6533 domain-containing protein</fullName>
    </recommendedName>
</protein>
<evidence type="ECO:0000256" key="1">
    <source>
        <dbReference type="SAM" id="MobiDB-lite"/>
    </source>
</evidence>
<evidence type="ECO:0000259" key="3">
    <source>
        <dbReference type="Pfam" id="PF20151"/>
    </source>
</evidence>
<keyword evidence="2" id="KW-0732">Signal</keyword>
<dbReference type="AlphaFoldDB" id="A0A0C3S6X1"/>
<reference evidence="4 5" key="1">
    <citation type="journal article" date="2014" name="PLoS Genet.">
        <title>Analysis of the Phlebiopsis gigantea genome, transcriptome and secretome provides insight into its pioneer colonization strategies of wood.</title>
        <authorList>
            <person name="Hori C."/>
            <person name="Ishida T."/>
            <person name="Igarashi K."/>
            <person name="Samejima M."/>
            <person name="Suzuki H."/>
            <person name="Master E."/>
            <person name="Ferreira P."/>
            <person name="Ruiz-Duenas F.J."/>
            <person name="Held B."/>
            <person name="Canessa P."/>
            <person name="Larrondo L.F."/>
            <person name="Schmoll M."/>
            <person name="Druzhinina I.S."/>
            <person name="Kubicek C.P."/>
            <person name="Gaskell J.A."/>
            <person name="Kersten P."/>
            <person name="St John F."/>
            <person name="Glasner J."/>
            <person name="Sabat G."/>
            <person name="Splinter BonDurant S."/>
            <person name="Syed K."/>
            <person name="Yadav J."/>
            <person name="Mgbeahuruike A.C."/>
            <person name="Kovalchuk A."/>
            <person name="Asiegbu F.O."/>
            <person name="Lackner G."/>
            <person name="Hoffmeister D."/>
            <person name="Rencoret J."/>
            <person name="Gutierrez A."/>
            <person name="Sun H."/>
            <person name="Lindquist E."/>
            <person name="Barry K."/>
            <person name="Riley R."/>
            <person name="Grigoriev I.V."/>
            <person name="Henrissat B."/>
            <person name="Kues U."/>
            <person name="Berka R.M."/>
            <person name="Martinez A.T."/>
            <person name="Covert S.F."/>
            <person name="Blanchette R.A."/>
            <person name="Cullen D."/>
        </authorList>
    </citation>
    <scope>NUCLEOTIDE SEQUENCE [LARGE SCALE GENOMIC DNA]</scope>
    <source>
        <strain evidence="4 5">11061_1 CR5-6</strain>
    </source>
</reference>
<dbReference type="Proteomes" id="UP000053257">
    <property type="component" value="Unassembled WGS sequence"/>
</dbReference>
<evidence type="ECO:0000256" key="2">
    <source>
        <dbReference type="SAM" id="SignalP"/>
    </source>
</evidence>
<accession>A0A0C3S6X1</accession>
<sequence length="498" mass="55035">MYPVSKVMVASTVLLLTWAKTGRIYKEIVKSGLQHLIPMSKLLLRDGTLHFRAIPFTLAESTMTCHFIYHLQEVYVSSTLPGLLGAPLDVECRFDDLLTAAPPAARRESKNPLAEGLPIFTEWSPLPAVATPLTSPAASIKSKATIGDLFDDRAYGLMILSYMHSRDRDRDEDESAENHTSELDQLIPTTPQHEDDCLPTIDVCTDNVMQNLPLSRRRRAFHNLPILLSVCNPCGLLTEKRLESKRAAIYDAIIGLAREQQYIWRRPINAATVVYTINRYGIILFYLIVALPKFNTAMSRPSLFLTQLAYTLSYFLGNGGHLSIALNMGKDVGDTQSFIRKPTSAHGSDFNFSTVVYGAGPLGAPIDLTYQFNTPSTHSNLLFRKESISPLAEYLLATPGSSQLSCVARHNLSPVSIRSKLSVGDIFDDPVYGRKVLAYICANDLRREGGEDVKGLILTGSDDGNDDGESVDSQEAELESLIQTVPRQADGPMHRTNM</sequence>
<name>A0A0C3S6X1_PHLG1</name>
<keyword evidence="5" id="KW-1185">Reference proteome</keyword>
<dbReference type="HOGENOM" id="CLU_547586_0_0_1"/>
<gene>
    <name evidence="4" type="ORF">PHLGIDRAFT_13848</name>
</gene>
<organism evidence="4 5">
    <name type="scientific">Phlebiopsis gigantea (strain 11061_1 CR5-6)</name>
    <name type="common">White-rot fungus</name>
    <name type="synonym">Peniophora gigantea</name>
    <dbReference type="NCBI Taxonomy" id="745531"/>
    <lineage>
        <taxon>Eukaryota</taxon>
        <taxon>Fungi</taxon>
        <taxon>Dikarya</taxon>
        <taxon>Basidiomycota</taxon>
        <taxon>Agaricomycotina</taxon>
        <taxon>Agaricomycetes</taxon>
        <taxon>Polyporales</taxon>
        <taxon>Phanerochaetaceae</taxon>
        <taxon>Phlebiopsis</taxon>
    </lineage>
</organism>
<evidence type="ECO:0000313" key="4">
    <source>
        <dbReference type="EMBL" id="KIP06447.1"/>
    </source>
</evidence>
<feature type="region of interest" description="Disordered" evidence="1">
    <location>
        <begin position="168"/>
        <end position="191"/>
    </location>
</feature>
<evidence type="ECO:0000313" key="5">
    <source>
        <dbReference type="Proteomes" id="UP000053257"/>
    </source>
</evidence>
<feature type="chain" id="PRO_5002181257" description="DUF6533 domain-containing protein" evidence="2">
    <location>
        <begin position="20"/>
        <end position="498"/>
    </location>
</feature>
<dbReference type="InterPro" id="IPR045340">
    <property type="entry name" value="DUF6533"/>
</dbReference>